<dbReference type="SUPFAM" id="SSF53067">
    <property type="entry name" value="Actin-like ATPase domain"/>
    <property type="match status" value="1"/>
</dbReference>
<keyword evidence="2" id="KW-0808">Transferase</keyword>
<dbReference type="EMBL" id="PXYV01000062">
    <property type="protein sequence ID" value="PSR20453.1"/>
    <property type="molecule type" value="Genomic_DNA"/>
</dbReference>
<protein>
    <submittedName>
        <fullName evidence="2">tRNA (Adenosine(37)-N6)-threonylcarbamoyltransferase complex dimerization subunit type 1 TsaB</fullName>
    </submittedName>
</protein>
<feature type="domain" description="Gcp-like" evidence="1">
    <location>
        <begin position="56"/>
        <end position="116"/>
    </location>
</feature>
<proteinExistence type="predicted"/>
<gene>
    <name evidence="2" type="primary">tsaB</name>
    <name evidence="2" type="ORF">C7B45_14895</name>
</gene>
<dbReference type="AlphaFoldDB" id="A0A2T2WDZ7"/>
<dbReference type="InterPro" id="IPR043129">
    <property type="entry name" value="ATPase_NBD"/>
</dbReference>
<dbReference type="GO" id="GO:0016740">
    <property type="term" value="F:transferase activity"/>
    <property type="evidence" value="ECO:0007669"/>
    <property type="project" value="UniProtKB-KW"/>
</dbReference>
<accession>A0A2T2WDZ7</accession>
<reference evidence="2 3" key="1">
    <citation type="journal article" date="2014" name="BMC Genomics">
        <title>Comparison of environmental and isolate Sulfobacillus genomes reveals diverse carbon, sulfur, nitrogen, and hydrogen metabolisms.</title>
        <authorList>
            <person name="Justice N.B."/>
            <person name="Norman A."/>
            <person name="Brown C.T."/>
            <person name="Singh A."/>
            <person name="Thomas B.C."/>
            <person name="Banfield J.F."/>
        </authorList>
    </citation>
    <scope>NUCLEOTIDE SEQUENCE [LARGE SCALE GENOMIC DNA]</scope>
    <source>
        <strain evidence="2">AMDSBA3</strain>
    </source>
</reference>
<evidence type="ECO:0000313" key="2">
    <source>
        <dbReference type="EMBL" id="PSR20453.1"/>
    </source>
</evidence>
<dbReference type="InterPro" id="IPR000905">
    <property type="entry name" value="Gcp-like_dom"/>
</dbReference>
<dbReference type="Proteomes" id="UP000241848">
    <property type="component" value="Unassembled WGS sequence"/>
</dbReference>
<organism evidence="2 3">
    <name type="scientific">Sulfobacillus acidophilus</name>
    <dbReference type="NCBI Taxonomy" id="53633"/>
    <lineage>
        <taxon>Bacteria</taxon>
        <taxon>Bacillati</taxon>
        <taxon>Bacillota</taxon>
        <taxon>Clostridia</taxon>
        <taxon>Eubacteriales</taxon>
        <taxon>Clostridiales Family XVII. Incertae Sedis</taxon>
        <taxon>Sulfobacillus</taxon>
    </lineage>
</organism>
<dbReference type="Gene3D" id="3.30.420.40">
    <property type="match status" value="2"/>
</dbReference>
<name>A0A2T2WDZ7_9FIRM</name>
<sequence length="226" mass="24070">MGFKVMGWDASTPVLAVGYIEDGEPVANMSARGPRLAGTILVEWIDRLVKLYGRPDALAVGVGPGSFTGVRVALSAAKAYSLGWNVPLVGVSSLAAWAEVVLPGRRVVVTSERRGMAFYLGYYWVDVDGAQALMPDVAVQGRLPLRFPLAEEVTVLGPAGADAALLRQIGRVAHPDRRAISGVPVAMRGWSRLQWKGADDPVGLAPTYLRSVAISRPNEVDRHGAS</sequence>
<evidence type="ECO:0000259" key="1">
    <source>
        <dbReference type="Pfam" id="PF00814"/>
    </source>
</evidence>
<dbReference type="NCBIfam" id="TIGR03725">
    <property type="entry name" value="T6A_YeaZ"/>
    <property type="match status" value="1"/>
</dbReference>
<evidence type="ECO:0000313" key="3">
    <source>
        <dbReference type="Proteomes" id="UP000241848"/>
    </source>
</evidence>
<dbReference type="Pfam" id="PF00814">
    <property type="entry name" value="TsaD"/>
    <property type="match status" value="1"/>
</dbReference>
<dbReference type="GO" id="GO:0002949">
    <property type="term" value="P:tRNA threonylcarbamoyladenosine modification"/>
    <property type="evidence" value="ECO:0007669"/>
    <property type="project" value="InterPro"/>
</dbReference>
<dbReference type="InterPro" id="IPR022496">
    <property type="entry name" value="T6A_TsaB"/>
</dbReference>
<comment type="caution">
    <text evidence="2">The sequence shown here is derived from an EMBL/GenBank/DDBJ whole genome shotgun (WGS) entry which is preliminary data.</text>
</comment>